<feature type="compositionally biased region" description="Low complexity" evidence="1">
    <location>
        <begin position="211"/>
        <end position="227"/>
    </location>
</feature>
<evidence type="ECO:0000313" key="3">
    <source>
        <dbReference type="Proteomes" id="UP000660262"/>
    </source>
</evidence>
<reference evidence="2" key="1">
    <citation type="submission" date="2020-10" db="EMBL/GenBank/DDBJ databases">
        <title>Unveiling of a novel bifunctional photoreceptor, Dualchrome1, isolated from a cosmopolitan green alga.</title>
        <authorList>
            <person name="Suzuki S."/>
            <person name="Kawachi M."/>
        </authorList>
    </citation>
    <scope>NUCLEOTIDE SEQUENCE</scope>
    <source>
        <strain evidence="2">NIES 2893</strain>
    </source>
</reference>
<feature type="compositionally biased region" description="Low complexity" evidence="1">
    <location>
        <begin position="1"/>
        <end position="19"/>
    </location>
</feature>
<comment type="caution">
    <text evidence="2">The sequence shown here is derived from an EMBL/GenBank/DDBJ whole genome shotgun (WGS) entry which is preliminary data.</text>
</comment>
<organism evidence="2 3">
    <name type="scientific">Pycnococcus provasolii</name>
    <dbReference type="NCBI Taxonomy" id="41880"/>
    <lineage>
        <taxon>Eukaryota</taxon>
        <taxon>Viridiplantae</taxon>
        <taxon>Chlorophyta</taxon>
        <taxon>Pseudoscourfieldiophyceae</taxon>
        <taxon>Pseudoscourfieldiales</taxon>
        <taxon>Pycnococcaceae</taxon>
        <taxon>Pycnococcus</taxon>
    </lineage>
</organism>
<name>A0A830HIK7_9CHLO</name>
<gene>
    <name evidence="2" type="ORF">PPROV_000386100</name>
</gene>
<evidence type="ECO:0000313" key="2">
    <source>
        <dbReference type="EMBL" id="GHP05109.1"/>
    </source>
</evidence>
<accession>A0A830HIK7</accession>
<feature type="region of interest" description="Disordered" evidence="1">
    <location>
        <begin position="176"/>
        <end position="236"/>
    </location>
</feature>
<feature type="region of interest" description="Disordered" evidence="1">
    <location>
        <begin position="1"/>
        <end position="27"/>
    </location>
</feature>
<dbReference type="Proteomes" id="UP000660262">
    <property type="component" value="Unassembled WGS sequence"/>
</dbReference>
<dbReference type="EMBL" id="BNJQ01000009">
    <property type="protein sequence ID" value="GHP05109.1"/>
    <property type="molecule type" value="Genomic_DNA"/>
</dbReference>
<keyword evidence="3" id="KW-1185">Reference proteome</keyword>
<evidence type="ECO:0000256" key="1">
    <source>
        <dbReference type="SAM" id="MobiDB-lite"/>
    </source>
</evidence>
<proteinExistence type="predicted"/>
<feature type="compositionally biased region" description="Low complexity" evidence="1">
    <location>
        <begin position="184"/>
        <end position="200"/>
    </location>
</feature>
<sequence length="256" mass="27013">MNESSSSSSSGQNIASASSPLAPLDTNAQTHNDAAALVVVGAVKIKRNDEATTPDACFLRILAPTNAKGAEDDSESKPDWVRAWTTSAPDVALVAQTSIHKQRQVWMLHVADGKIQARRLDPEEQTATPTTTTTPTVAQTFAMFQQENTPPRAPSASETLDHWMGVEGAFLTTAAAPRRRAASQKAPKNATAAKAASQSAHLPSSKRRHAALASVQPAPAAKKAAPSKLKDAKSAAAHLTTEELMAEIKRRQAGNV</sequence>
<dbReference type="AlphaFoldDB" id="A0A830HIK7"/>
<protein>
    <submittedName>
        <fullName evidence="2">Uncharacterized protein</fullName>
    </submittedName>
</protein>